<name>A0A1G2HFC3_9BACT</name>
<dbReference type="PROSITE" id="PS51352">
    <property type="entry name" value="THIOREDOXIN_2"/>
    <property type="match status" value="1"/>
</dbReference>
<evidence type="ECO:0000259" key="7">
    <source>
        <dbReference type="PROSITE" id="PS51352"/>
    </source>
</evidence>
<evidence type="ECO:0000313" key="9">
    <source>
        <dbReference type="Proteomes" id="UP000178835"/>
    </source>
</evidence>
<comment type="similarity">
    <text evidence="1">Belongs to the thioredoxin family. DsbA subfamily.</text>
</comment>
<gene>
    <name evidence="8" type="ORF">A2919_01060</name>
</gene>
<accession>A0A1G2HFC3</accession>
<keyword evidence="6" id="KW-0472">Membrane</keyword>
<feature type="transmembrane region" description="Helical" evidence="6">
    <location>
        <begin position="21"/>
        <end position="41"/>
    </location>
</feature>
<dbReference type="AlphaFoldDB" id="A0A1G2HFC3"/>
<dbReference type="PANTHER" id="PTHR13887">
    <property type="entry name" value="GLUTATHIONE S-TRANSFERASE KAPPA"/>
    <property type="match status" value="1"/>
</dbReference>
<dbReference type="PANTHER" id="PTHR13887:SF14">
    <property type="entry name" value="DISULFIDE BOND FORMATION PROTEIN D"/>
    <property type="match status" value="1"/>
</dbReference>
<evidence type="ECO:0000256" key="3">
    <source>
        <dbReference type="ARBA" id="ARBA00023002"/>
    </source>
</evidence>
<keyword evidence="3" id="KW-0560">Oxidoreductase</keyword>
<reference evidence="8 9" key="1">
    <citation type="journal article" date="2016" name="Nat. Commun.">
        <title>Thousands of microbial genomes shed light on interconnected biogeochemical processes in an aquifer system.</title>
        <authorList>
            <person name="Anantharaman K."/>
            <person name="Brown C.T."/>
            <person name="Hug L.A."/>
            <person name="Sharon I."/>
            <person name="Castelle C.J."/>
            <person name="Probst A.J."/>
            <person name="Thomas B.C."/>
            <person name="Singh A."/>
            <person name="Wilkins M.J."/>
            <person name="Karaoz U."/>
            <person name="Brodie E.L."/>
            <person name="Williams K.H."/>
            <person name="Hubbard S.S."/>
            <person name="Banfield J.F."/>
        </authorList>
    </citation>
    <scope>NUCLEOTIDE SEQUENCE [LARGE SCALE GENOMIC DNA]</scope>
</reference>
<protein>
    <recommendedName>
        <fullName evidence="7">Thioredoxin domain-containing protein</fullName>
    </recommendedName>
</protein>
<proteinExistence type="inferred from homology"/>
<sequence>MEIENKKPRTRRVKTDSKQNPYLIPVSIIIAGLFMSAGLYFSGGGPSAGTANVNTDPQPGSEPAQEVQGDVREVTEADHIRGDISAPVKIIEYVDLECPFCQRFHDTLSTVTEEYGDQVAWIYRHGSSVHQKTVAEGAATECAAELGGNDAFWAYVDRMFEISPVNDGFDLEELPDVAQYVGLNRSNFEACIESGKYEEYVRNDFLDQQAAGGRGTPHTVVVAPNGKMFPIQGAQPYNVVKQTIDLALEETE</sequence>
<dbReference type="CDD" id="cd02972">
    <property type="entry name" value="DsbA_family"/>
    <property type="match status" value="1"/>
</dbReference>
<evidence type="ECO:0000313" key="8">
    <source>
        <dbReference type="EMBL" id="OGZ61174.1"/>
    </source>
</evidence>
<keyword evidence="6" id="KW-0812">Transmembrane</keyword>
<evidence type="ECO:0000256" key="6">
    <source>
        <dbReference type="SAM" id="Phobius"/>
    </source>
</evidence>
<organism evidence="8 9">
    <name type="scientific">Candidatus Spechtbacteria bacterium RIFCSPLOWO2_01_FULL_43_12</name>
    <dbReference type="NCBI Taxonomy" id="1802162"/>
    <lineage>
        <taxon>Bacteria</taxon>
        <taxon>Candidatus Spechtiibacteriota</taxon>
    </lineage>
</organism>
<dbReference type="EMBL" id="MHOH01000005">
    <property type="protein sequence ID" value="OGZ61174.1"/>
    <property type="molecule type" value="Genomic_DNA"/>
</dbReference>
<dbReference type="SUPFAM" id="SSF52833">
    <property type="entry name" value="Thioredoxin-like"/>
    <property type="match status" value="1"/>
</dbReference>
<dbReference type="Pfam" id="PF13462">
    <property type="entry name" value="Thioredoxin_4"/>
    <property type="match status" value="1"/>
</dbReference>
<dbReference type="InterPro" id="IPR036249">
    <property type="entry name" value="Thioredoxin-like_sf"/>
</dbReference>
<keyword evidence="5" id="KW-0676">Redox-active center</keyword>
<evidence type="ECO:0000256" key="1">
    <source>
        <dbReference type="ARBA" id="ARBA00005791"/>
    </source>
</evidence>
<dbReference type="Gene3D" id="3.40.30.10">
    <property type="entry name" value="Glutaredoxin"/>
    <property type="match status" value="1"/>
</dbReference>
<dbReference type="GO" id="GO:0016491">
    <property type="term" value="F:oxidoreductase activity"/>
    <property type="evidence" value="ECO:0007669"/>
    <property type="project" value="UniProtKB-KW"/>
</dbReference>
<dbReference type="InterPro" id="IPR012336">
    <property type="entry name" value="Thioredoxin-like_fold"/>
</dbReference>
<dbReference type="InterPro" id="IPR013766">
    <property type="entry name" value="Thioredoxin_domain"/>
</dbReference>
<dbReference type="Proteomes" id="UP000178835">
    <property type="component" value="Unassembled WGS sequence"/>
</dbReference>
<evidence type="ECO:0000256" key="4">
    <source>
        <dbReference type="ARBA" id="ARBA00023157"/>
    </source>
</evidence>
<keyword evidence="6" id="KW-1133">Transmembrane helix</keyword>
<keyword evidence="4" id="KW-1015">Disulfide bond</keyword>
<evidence type="ECO:0000256" key="5">
    <source>
        <dbReference type="ARBA" id="ARBA00023284"/>
    </source>
</evidence>
<keyword evidence="2" id="KW-0732">Signal</keyword>
<comment type="caution">
    <text evidence="8">The sequence shown here is derived from an EMBL/GenBank/DDBJ whole genome shotgun (WGS) entry which is preliminary data.</text>
</comment>
<feature type="domain" description="Thioredoxin" evidence="7">
    <location>
        <begin position="52"/>
        <end position="249"/>
    </location>
</feature>
<evidence type="ECO:0000256" key="2">
    <source>
        <dbReference type="ARBA" id="ARBA00022729"/>
    </source>
</evidence>